<feature type="compositionally biased region" description="Polar residues" evidence="1">
    <location>
        <begin position="381"/>
        <end position="456"/>
    </location>
</feature>
<dbReference type="EMBL" id="JBHFQA010000015">
    <property type="protein sequence ID" value="KAL2086249.1"/>
    <property type="molecule type" value="Genomic_DNA"/>
</dbReference>
<feature type="region of interest" description="Disordered" evidence="1">
    <location>
        <begin position="345"/>
        <end position="456"/>
    </location>
</feature>
<feature type="domain" description="Ig-like" evidence="2">
    <location>
        <begin position="153"/>
        <end position="210"/>
    </location>
</feature>
<evidence type="ECO:0000256" key="1">
    <source>
        <dbReference type="SAM" id="MobiDB-lite"/>
    </source>
</evidence>
<dbReference type="InterPro" id="IPR013783">
    <property type="entry name" value="Ig-like_fold"/>
</dbReference>
<dbReference type="CDD" id="cd00096">
    <property type="entry name" value="Ig"/>
    <property type="match status" value="1"/>
</dbReference>
<dbReference type="PANTHER" id="PTHR46013:SF4">
    <property type="entry name" value="B-CELL RECEPTOR CD22-RELATED"/>
    <property type="match status" value="1"/>
</dbReference>
<evidence type="ECO:0000313" key="4">
    <source>
        <dbReference type="Proteomes" id="UP001591681"/>
    </source>
</evidence>
<dbReference type="Pfam" id="PF07686">
    <property type="entry name" value="V-set"/>
    <property type="match status" value="1"/>
</dbReference>
<dbReference type="Proteomes" id="UP001591681">
    <property type="component" value="Unassembled WGS sequence"/>
</dbReference>
<organism evidence="3 4">
    <name type="scientific">Coilia grayii</name>
    <name type="common">Gray's grenadier anchovy</name>
    <dbReference type="NCBI Taxonomy" id="363190"/>
    <lineage>
        <taxon>Eukaryota</taxon>
        <taxon>Metazoa</taxon>
        <taxon>Chordata</taxon>
        <taxon>Craniata</taxon>
        <taxon>Vertebrata</taxon>
        <taxon>Euteleostomi</taxon>
        <taxon>Actinopterygii</taxon>
        <taxon>Neopterygii</taxon>
        <taxon>Teleostei</taxon>
        <taxon>Clupei</taxon>
        <taxon>Clupeiformes</taxon>
        <taxon>Clupeoidei</taxon>
        <taxon>Engraulidae</taxon>
        <taxon>Coilinae</taxon>
        <taxon>Coilia</taxon>
    </lineage>
</organism>
<proteinExistence type="predicted"/>
<name>A0ABD1JGQ8_9TELE</name>
<dbReference type="InterPro" id="IPR013106">
    <property type="entry name" value="Ig_V-set"/>
</dbReference>
<sequence length="456" mass="50157">MEQSGMSVSPPLISVMLFNRPLISGVCGEKWGVTLSHGDICALTGSSVVMPCSFTHPPHLTVTEVYWTINASPGREITDLRNRPEYKGRVQYSAHKENNCTLTLSDVRVADTALYYARIETSTQGERWLSSSVSLRVKDFAGLVVQISGAAIEGQEVKLSCVSDCSLRQNSRIVWKKDGHVLPLTQTHNNELTLHSIRTEDEGEYSCAVEGRRDHPSPPLKISVMYTTKTSVIPSGVILEGNTVSLTCSSDANPPVETYSWYRRTGDKTTEVGSGQTHSFTLTSATAGLYHCQANNRHGYQNGSVIEVSVSGIVHNDFVSLMYAFMFSIWSCFSCVSVSLCPHRRKTRGPTAVSGDTGKDTGDDDDNYENDPQRGNPGAIQMSSVNRSHNPNTTQPDDLYQSLNPNTTQPDDLYQSLNPNTTQPDDLYQSLNPNTTQPDDLYQSLNPNTIQPDAVY</sequence>
<dbReference type="PANTHER" id="PTHR46013">
    <property type="entry name" value="VASCULAR CELL ADHESION MOLECULE 1"/>
    <property type="match status" value="1"/>
</dbReference>
<gene>
    <name evidence="3" type="ORF">ACEWY4_017308</name>
</gene>
<dbReference type="InterPro" id="IPR007110">
    <property type="entry name" value="Ig-like_dom"/>
</dbReference>
<dbReference type="Pfam" id="PF13895">
    <property type="entry name" value="Ig_2"/>
    <property type="match status" value="1"/>
</dbReference>
<dbReference type="Pfam" id="PF13927">
    <property type="entry name" value="Ig_3"/>
    <property type="match status" value="1"/>
</dbReference>
<dbReference type="AlphaFoldDB" id="A0ABD1JGQ8"/>
<dbReference type="InterPro" id="IPR003599">
    <property type="entry name" value="Ig_sub"/>
</dbReference>
<dbReference type="InterPro" id="IPR003598">
    <property type="entry name" value="Ig_sub2"/>
</dbReference>
<feature type="domain" description="Ig-like" evidence="2">
    <location>
        <begin position="11"/>
        <end position="134"/>
    </location>
</feature>
<dbReference type="PROSITE" id="PS50835">
    <property type="entry name" value="IG_LIKE"/>
    <property type="match status" value="3"/>
</dbReference>
<reference evidence="3 4" key="1">
    <citation type="submission" date="2024-09" db="EMBL/GenBank/DDBJ databases">
        <title>A chromosome-level genome assembly of Gray's grenadier anchovy, Coilia grayii.</title>
        <authorList>
            <person name="Fu Z."/>
        </authorList>
    </citation>
    <scope>NUCLEOTIDE SEQUENCE [LARGE SCALE GENOMIC DNA]</scope>
    <source>
        <strain evidence="3">G4</strain>
        <tissue evidence="3">Muscle</tissue>
    </source>
</reference>
<dbReference type="SMART" id="SM00408">
    <property type="entry name" value="IGc2"/>
    <property type="match status" value="2"/>
</dbReference>
<protein>
    <recommendedName>
        <fullName evidence="2">Ig-like domain-containing protein</fullName>
    </recommendedName>
</protein>
<dbReference type="Gene3D" id="2.60.40.10">
    <property type="entry name" value="Immunoglobulins"/>
    <property type="match status" value="3"/>
</dbReference>
<accession>A0ABD1JGQ8</accession>
<feature type="domain" description="Ig-like" evidence="2">
    <location>
        <begin position="218"/>
        <end position="311"/>
    </location>
</feature>
<dbReference type="SUPFAM" id="SSF48726">
    <property type="entry name" value="Immunoglobulin"/>
    <property type="match status" value="3"/>
</dbReference>
<keyword evidence="4" id="KW-1185">Reference proteome</keyword>
<dbReference type="InterPro" id="IPR036179">
    <property type="entry name" value="Ig-like_dom_sf"/>
</dbReference>
<evidence type="ECO:0000313" key="3">
    <source>
        <dbReference type="EMBL" id="KAL2086249.1"/>
    </source>
</evidence>
<comment type="caution">
    <text evidence="3">The sequence shown here is derived from an EMBL/GenBank/DDBJ whole genome shotgun (WGS) entry which is preliminary data.</text>
</comment>
<evidence type="ECO:0000259" key="2">
    <source>
        <dbReference type="PROSITE" id="PS50835"/>
    </source>
</evidence>
<dbReference type="SMART" id="SM00409">
    <property type="entry name" value="IG"/>
    <property type="match status" value="3"/>
</dbReference>